<gene>
    <name evidence="4" type="ORF">SLS58_005672</name>
</gene>
<dbReference type="Pfam" id="PF05630">
    <property type="entry name" value="NPP1"/>
    <property type="match status" value="1"/>
</dbReference>
<accession>A0ABR3TQT7</accession>
<feature type="chain" id="PRO_5046460477" evidence="3">
    <location>
        <begin position="22"/>
        <end position="257"/>
    </location>
</feature>
<keyword evidence="5" id="KW-1185">Reference proteome</keyword>
<dbReference type="PANTHER" id="PTHR33657">
    <property type="entry name" value="DOMAIN PROTEIN, PUTATIVE (AFU_ORTHOLOGUE AFUA_5G00600)-RELATED"/>
    <property type="match status" value="1"/>
</dbReference>
<protein>
    <submittedName>
        <fullName evidence="4">Uncharacterized protein</fullName>
    </submittedName>
</protein>
<dbReference type="PROSITE" id="PS51257">
    <property type="entry name" value="PROKAR_LIPOPROTEIN"/>
    <property type="match status" value="1"/>
</dbReference>
<dbReference type="PANTHER" id="PTHR33657:SF8">
    <property type="entry name" value="DOMAIN PROTEIN, PUTATIVE (AFU_ORTHOLOGUE AFUA_5G00600)-RELATED"/>
    <property type="match status" value="1"/>
</dbReference>
<comment type="similarity">
    <text evidence="1">Belongs to the Necrosis inducing protein (NPP1) family.</text>
</comment>
<evidence type="ECO:0000256" key="1">
    <source>
        <dbReference type="ARBA" id="ARBA00009520"/>
    </source>
</evidence>
<evidence type="ECO:0000313" key="5">
    <source>
        <dbReference type="Proteomes" id="UP001521184"/>
    </source>
</evidence>
<name>A0ABR3TQT7_9PEZI</name>
<evidence type="ECO:0000256" key="2">
    <source>
        <dbReference type="ARBA" id="ARBA00023026"/>
    </source>
</evidence>
<dbReference type="PIRSF" id="PIRSF029958">
    <property type="entry name" value="Necrosis-inducing_protein"/>
    <property type="match status" value="1"/>
</dbReference>
<keyword evidence="2" id="KW-0843">Virulence</keyword>
<feature type="signal peptide" evidence="3">
    <location>
        <begin position="1"/>
        <end position="21"/>
    </location>
</feature>
<proteinExistence type="inferred from homology"/>
<sequence>MPLSIRHGLVYLLAGASCVNAAAIHRRDEIDHDAVVGLPETVPDGATGELYEKFKPFLKVDSGCVPFPAVDASGNTNAGLNPSGTSTGDCSSSPGQVYVRGGGAAASSNSSSAGAGAGAYALMYSWYMPKDSPGTGLGHRHDWEGCVVWLSDPSPARATLLGVAASGHGGYETSTDPPLRAGTTRPLLRYYNVFPVNHRVGFAAADDVGGGGEQPMVAWESLPDAARRALRDADFGSANVPFKDGNFEENLAKAALL</sequence>
<evidence type="ECO:0000256" key="3">
    <source>
        <dbReference type="SAM" id="SignalP"/>
    </source>
</evidence>
<dbReference type="EMBL" id="JAKEKT020000035">
    <property type="protein sequence ID" value="KAL1642084.1"/>
    <property type="molecule type" value="Genomic_DNA"/>
</dbReference>
<organism evidence="4 5">
    <name type="scientific">Diplodia intermedia</name>
    <dbReference type="NCBI Taxonomy" id="856260"/>
    <lineage>
        <taxon>Eukaryota</taxon>
        <taxon>Fungi</taxon>
        <taxon>Dikarya</taxon>
        <taxon>Ascomycota</taxon>
        <taxon>Pezizomycotina</taxon>
        <taxon>Dothideomycetes</taxon>
        <taxon>Dothideomycetes incertae sedis</taxon>
        <taxon>Botryosphaeriales</taxon>
        <taxon>Botryosphaeriaceae</taxon>
        <taxon>Diplodia</taxon>
    </lineage>
</organism>
<dbReference type="InterPro" id="IPR008701">
    <property type="entry name" value="NPP1"/>
</dbReference>
<keyword evidence="3" id="KW-0732">Signal</keyword>
<reference evidence="4 5" key="1">
    <citation type="journal article" date="2023" name="Plant Dis.">
        <title>First Report of Diplodia intermedia Causing Canker and Dieback Diseases on Apple Trees in Canada.</title>
        <authorList>
            <person name="Ellouze W."/>
            <person name="Ilyukhin E."/>
            <person name="Sulman M."/>
            <person name="Ali S."/>
        </authorList>
    </citation>
    <scope>NUCLEOTIDE SEQUENCE [LARGE SCALE GENOMIC DNA]</scope>
    <source>
        <strain evidence="4 5">M45-28</strain>
    </source>
</reference>
<evidence type="ECO:0000313" key="4">
    <source>
        <dbReference type="EMBL" id="KAL1642084.1"/>
    </source>
</evidence>
<comment type="caution">
    <text evidence="4">The sequence shown here is derived from an EMBL/GenBank/DDBJ whole genome shotgun (WGS) entry which is preliminary data.</text>
</comment>
<dbReference type="Proteomes" id="UP001521184">
    <property type="component" value="Unassembled WGS sequence"/>
</dbReference>